<accession>A0AAD8M263</accession>
<gene>
    <name evidence="1" type="ORF">POM88_050048</name>
</gene>
<reference evidence="1" key="2">
    <citation type="submission" date="2023-05" db="EMBL/GenBank/DDBJ databases">
        <authorList>
            <person name="Schelkunov M.I."/>
        </authorList>
    </citation>
    <scope>NUCLEOTIDE SEQUENCE</scope>
    <source>
        <strain evidence="1">Hsosn_3</strain>
        <tissue evidence="1">Leaf</tissue>
    </source>
</reference>
<evidence type="ECO:0000313" key="1">
    <source>
        <dbReference type="EMBL" id="KAK1356792.1"/>
    </source>
</evidence>
<dbReference type="EMBL" id="JAUIZM010000011">
    <property type="protein sequence ID" value="KAK1356792.1"/>
    <property type="molecule type" value="Genomic_DNA"/>
</dbReference>
<protein>
    <submittedName>
        <fullName evidence="1">Uncharacterized protein</fullName>
    </submittedName>
</protein>
<evidence type="ECO:0000313" key="2">
    <source>
        <dbReference type="Proteomes" id="UP001237642"/>
    </source>
</evidence>
<keyword evidence="2" id="KW-1185">Reference proteome</keyword>
<dbReference type="Proteomes" id="UP001237642">
    <property type="component" value="Unassembled WGS sequence"/>
</dbReference>
<reference evidence="1" key="1">
    <citation type="submission" date="2023-02" db="EMBL/GenBank/DDBJ databases">
        <title>Genome of toxic invasive species Heracleum sosnowskyi carries increased number of genes despite the absence of recent whole-genome duplications.</title>
        <authorList>
            <person name="Schelkunov M."/>
            <person name="Shtratnikova V."/>
            <person name="Makarenko M."/>
            <person name="Klepikova A."/>
            <person name="Omelchenko D."/>
            <person name="Novikova G."/>
            <person name="Obukhova E."/>
            <person name="Bogdanov V."/>
            <person name="Penin A."/>
            <person name="Logacheva M."/>
        </authorList>
    </citation>
    <scope>NUCLEOTIDE SEQUENCE</scope>
    <source>
        <strain evidence="1">Hsosn_3</strain>
        <tissue evidence="1">Leaf</tissue>
    </source>
</reference>
<dbReference type="AlphaFoldDB" id="A0AAD8M263"/>
<sequence length="114" mass="12925">MDHVVNNGHVVDMQDVFQRLSFDTTCIFVTGYDPMCHGLYPRTLKSGRTGTEVVVAGKRRRKNLNRKGGGRSCSAARITAVVEEKRRWHNCVFARGEGIHRGENCVHLLLMKNR</sequence>
<organism evidence="1 2">
    <name type="scientific">Heracleum sosnowskyi</name>
    <dbReference type="NCBI Taxonomy" id="360622"/>
    <lineage>
        <taxon>Eukaryota</taxon>
        <taxon>Viridiplantae</taxon>
        <taxon>Streptophyta</taxon>
        <taxon>Embryophyta</taxon>
        <taxon>Tracheophyta</taxon>
        <taxon>Spermatophyta</taxon>
        <taxon>Magnoliopsida</taxon>
        <taxon>eudicotyledons</taxon>
        <taxon>Gunneridae</taxon>
        <taxon>Pentapetalae</taxon>
        <taxon>asterids</taxon>
        <taxon>campanulids</taxon>
        <taxon>Apiales</taxon>
        <taxon>Apiaceae</taxon>
        <taxon>Apioideae</taxon>
        <taxon>apioid superclade</taxon>
        <taxon>Tordylieae</taxon>
        <taxon>Tordyliinae</taxon>
        <taxon>Heracleum</taxon>
    </lineage>
</organism>
<comment type="caution">
    <text evidence="1">The sequence shown here is derived from an EMBL/GenBank/DDBJ whole genome shotgun (WGS) entry which is preliminary data.</text>
</comment>
<proteinExistence type="predicted"/>
<name>A0AAD8M263_9APIA</name>